<dbReference type="Proteomes" id="UP000075544">
    <property type="component" value="Unassembled WGS sequence"/>
</dbReference>
<sequence>MNFKLMMTLRSKYNQGLRTKETLEANRLYLKLRKCGLLEVAKADITKRDEEQSQ</sequence>
<gene>
    <name evidence="1" type="ORF">AVENLUH13518_00779</name>
</gene>
<dbReference type="AlphaFoldDB" id="A0A150HZ93"/>
<reference evidence="1 2" key="1">
    <citation type="journal article" date="2016" name="Sci. Rep.">
        <title>Genomic and phenotypic characterization of the species Acinetobacter venetianus.</title>
        <authorList>
            <person name="Fondi M."/>
            <person name="Maida I."/>
            <person name="Perrin E."/>
            <person name="Orlandini V."/>
            <person name="La Torre L."/>
            <person name="Bosi E."/>
            <person name="Negroni A."/>
            <person name="Zanaroli G."/>
            <person name="Fava F."/>
            <person name="Decorosi F."/>
            <person name="Giovannetti L."/>
            <person name="Viti C."/>
            <person name="Vaneechoutte M."/>
            <person name="Dijkshoorn L."/>
            <person name="Fani R."/>
        </authorList>
    </citation>
    <scope>NUCLEOTIDE SEQUENCE [LARGE SCALE GENOMIC DNA]</scope>
    <source>
        <strain evidence="1 2">LUH13518</strain>
    </source>
</reference>
<comment type="caution">
    <text evidence="1">The sequence shown here is derived from an EMBL/GenBank/DDBJ whole genome shotgun (WGS) entry which is preliminary data.</text>
</comment>
<organism evidence="1 2">
    <name type="scientific">Acinetobacter venetianus</name>
    <dbReference type="NCBI Taxonomy" id="52133"/>
    <lineage>
        <taxon>Bacteria</taxon>
        <taxon>Pseudomonadati</taxon>
        <taxon>Pseudomonadota</taxon>
        <taxon>Gammaproteobacteria</taxon>
        <taxon>Moraxellales</taxon>
        <taxon>Moraxellaceae</taxon>
        <taxon>Acinetobacter</taxon>
    </lineage>
</organism>
<dbReference type="RefSeq" id="WP_171254132.1">
    <property type="nucleotide sequence ID" value="NZ_JRHX01000030.1"/>
</dbReference>
<dbReference type="PATRIC" id="fig|52133.19.peg.799"/>
<proteinExistence type="predicted"/>
<dbReference type="EMBL" id="JRHX01000030">
    <property type="protein sequence ID" value="KXZ72168.1"/>
    <property type="molecule type" value="Genomic_DNA"/>
</dbReference>
<accession>A0A150HZ93</accession>
<protein>
    <submittedName>
        <fullName evidence="1">Uncharacterized protein</fullName>
    </submittedName>
</protein>
<evidence type="ECO:0000313" key="2">
    <source>
        <dbReference type="Proteomes" id="UP000075544"/>
    </source>
</evidence>
<name>A0A150HZ93_9GAMM</name>
<evidence type="ECO:0000313" key="1">
    <source>
        <dbReference type="EMBL" id="KXZ72168.1"/>
    </source>
</evidence>